<keyword evidence="8" id="KW-1185">Reference proteome</keyword>
<evidence type="ECO:0000256" key="3">
    <source>
        <dbReference type="ARBA" id="ARBA00022630"/>
    </source>
</evidence>
<proteinExistence type="inferred from homology"/>
<dbReference type="OMA" id="VWIWGGE"/>
<dbReference type="GO" id="GO:0050660">
    <property type="term" value="F:flavin adenine dinucleotide binding"/>
    <property type="evidence" value="ECO:0007669"/>
    <property type="project" value="InterPro"/>
</dbReference>
<dbReference type="SUPFAM" id="SSF51905">
    <property type="entry name" value="FAD/NAD(P)-binding domain"/>
    <property type="match status" value="1"/>
</dbReference>
<dbReference type="GO" id="GO:0033514">
    <property type="term" value="P:L-lysine catabolic process to acetyl-CoA via L-pipecolate"/>
    <property type="evidence" value="ECO:0007669"/>
    <property type="project" value="TreeGrafter"/>
</dbReference>
<evidence type="ECO:0000313" key="8">
    <source>
        <dbReference type="Proteomes" id="UP000887568"/>
    </source>
</evidence>
<keyword evidence="4" id="KW-0274">FAD</keyword>
<name>A0A914A8U2_PATMI</name>
<dbReference type="Proteomes" id="UP000887568">
    <property type="component" value="Unplaced"/>
</dbReference>
<evidence type="ECO:0000256" key="2">
    <source>
        <dbReference type="ARBA" id="ARBA00010989"/>
    </source>
</evidence>
<dbReference type="OrthoDB" id="424974at2759"/>
<dbReference type="InterPro" id="IPR006076">
    <property type="entry name" value="FAD-dep_OxRdtase"/>
</dbReference>
<feature type="domain" description="FAD dependent oxidoreductase" evidence="6">
    <location>
        <begin position="9"/>
        <end position="358"/>
    </location>
</feature>
<dbReference type="Gene3D" id="3.30.9.10">
    <property type="entry name" value="D-Amino Acid Oxidase, subunit A, domain 2"/>
    <property type="match status" value="1"/>
</dbReference>
<evidence type="ECO:0000256" key="4">
    <source>
        <dbReference type="ARBA" id="ARBA00022827"/>
    </source>
</evidence>
<keyword evidence="3" id="KW-0285">Flavoprotein</keyword>
<evidence type="ECO:0000259" key="6">
    <source>
        <dbReference type="Pfam" id="PF01266"/>
    </source>
</evidence>
<protein>
    <recommendedName>
        <fullName evidence="6">FAD dependent oxidoreductase domain-containing protein</fullName>
    </recommendedName>
</protein>
<dbReference type="NCBIfam" id="NF008425">
    <property type="entry name" value="PRK11259.1"/>
    <property type="match status" value="1"/>
</dbReference>
<dbReference type="RefSeq" id="XP_038060270.1">
    <property type="nucleotide sequence ID" value="XM_038204342.1"/>
</dbReference>
<dbReference type="PANTHER" id="PTHR10961:SF46">
    <property type="entry name" value="PEROXISOMAL SARCOSINE OXIDASE"/>
    <property type="match status" value="1"/>
</dbReference>
<evidence type="ECO:0000256" key="5">
    <source>
        <dbReference type="ARBA" id="ARBA00023002"/>
    </source>
</evidence>
<dbReference type="Pfam" id="PF01266">
    <property type="entry name" value="DAO"/>
    <property type="match status" value="1"/>
</dbReference>
<dbReference type="GeneID" id="119731250"/>
<dbReference type="InterPro" id="IPR036188">
    <property type="entry name" value="FAD/NAD-bd_sf"/>
</dbReference>
<dbReference type="GO" id="GO:0050031">
    <property type="term" value="F:L-pipecolate oxidase activity"/>
    <property type="evidence" value="ECO:0007669"/>
    <property type="project" value="TreeGrafter"/>
</dbReference>
<dbReference type="InterPro" id="IPR045170">
    <property type="entry name" value="MTOX"/>
</dbReference>
<organism evidence="7 8">
    <name type="scientific">Patiria miniata</name>
    <name type="common">Bat star</name>
    <name type="synonym">Asterina miniata</name>
    <dbReference type="NCBI Taxonomy" id="46514"/>
    <lineage>
        <taxon>Eukaryota</taxon>
        <taxon>Metazoa</taxon>
        <taxon>Echinodermata</taxon>
        <taxon>Eleutherozoa</taxon>
        <taxon>Asterozoa</taxon>
        <taxon>Asteroidea</taxon>
        <taxon>Valvatacea</taxon>
        <taxon>Valvatida</taxon>
        <taxon>Asterinidae</taxon>
        <taxon>Patiria</taxon>
    </lineage>
</organism>
<dbReference type="GO" id="GO:0005777">
    <property type="term" value="C:peroxisome"/>
    <property type="evidence" value="ECO:0007669"/>
    <property type="project" value="TreeGrafter"/>
</dbReference>
<comment type="similarity">
    <text evidence="2">Belongs to the MSOX/MTOX family.</text>
</comment>
<sequence length="386" mass="43298">MAHQTCYYDCVVVGAGVEGSATGYQLTRTGRKTLLVEQFKLGHSKGSSHGQSRITRYAYQQTHYASMMPECFRTWERLGREVGTELYRNVGLLSVNGPPYKDYVLRSESLRAMDKPCELPSVEEVCRRYSGFSFGPEHKAFVDPNGGVLRADRCLRALQTMFVNQGGVIKENEEVLEIVPGKPVVIVTSRGRYTAKSVVLTPGAWATKMLRPLGIDPPLKVTQINVCYWPERQPGEFFNYPCFYYLSGKYETYGLPCDEHSGLFKVCNHQGDDLQEPGQQNQAQYSHQMDKLKTFIREHVPGLKPEPSFVENCMYTNTPDDEIILDRHPDHPNIVIGCGFSGHGFKLAPAVGRILSDLATGTTPSYDISPMSLKRFHNNGRLAAKL</sequence>
<comment type="cofactor">
    <cofactor evidence="1">
        <name>FAD</name>
        <dbReference type="ChEBI" id="CHEBI:57692"/>
    </cofactor>
</comment>
<dbReference type="Gene3D" id="3.50.50.60">
    <property type="entry name" value="FAD/NAD(P)-binding domain"/>
    <property type="match status" value="1"/>
</dbReference>
<keyword evidence="5" id="KW-0560">Oxidoreductase</keyword>
<dbReference type="GO" id="GO:0008115">
    <property type="term" value="F:sarcosine oxidase activity"/>
    <property type="evidence" value="ECO:0007669"/>
    <property type="project" value="TreeGrafter"/>
</dbReference>
<dbReference type="PANTHER" id="PTHR10961">
    <property type="entry name" value="PEROXISOMAL SARCOSINE OXIDASE"/>
    <property type="match status" value="1"/>
</dbReference>
<dbReference type="AlphaFoldDB" id="A0A914A8U2"/>
<evidence type="ECO:0000256" key="1">
    <source>
        <dbReference type="ARBA" id="ARBA00001974"/>
    </source>
</evidence>
<evidence type="ECO:0000313" key="7">
    <source>
        <dbReference type="EnsemblMetazoa" id="XP_038060270.1"/>
    </source>
</evidence>
<accession>A0A914A8U2</accession>
<reference evidence="7" key="1">
    <citation type="submission" date="2022-11" db="UniProtKB">
        <authorList>
            <consortium name="EnsemblMetazoa"/>
        </authorList>
    </citation>
    <scope>IDENTIFICATION</scope>
</reference>
<dbReference type="SUPFAM" id="SSF54373">
    <property type="entry name" value="FAD-linked reductases, C-terminal domain"/>
    <property type="match status" value="1"/>
</dbReference>
<dbReference type="EnsemblMetazoa" id="XM_038204342.1">
    <property type="protein sequence ID" value="XP_038060270.1"/>
    <property type="gene ID" value="LOC119731250"/>
</dbReference>